<dbReference type="RefSeq" id="WP_186739273.1">
    <property type="nucleotide sequence ID" value="NZ_VFIA01000026.1"/>
</dbReference>
<accession>A0ABR6WA50</accession>
<evidence type="ECO:0000259" key="2">
    <source>
        <dbReference type="PROSITE" id="PS50110"/>
    </source>
</evidence>
<comment type="caution">
    <text evidence="3">The sequence shown here is derived from an EMBL/GenBank/DDBJ whole genome shotgun (WGS) entry which is preliminary data.</text>
</comment>
<keyword evidence="4" id="KW-1185">Reference proteome</keyword>
<dbReference type="Proteomes" id="UP000700732">
    <property type="component" value="Unassembled WGS sequence"/>
</dbReference>
<dbReference type="InterPro" id="IPR011006">
    <property type="entry name" value="CheY-like_superfamily"/>
</dbReference>
<protein>
    <submittedName>
        <fullName evidence="3">CheY-like chemotaxis protein</fullName>
    </submittedName>
</protein>
<organism evidence="3 4">
    <name type="scientific">Spirosoma utsteinense</name>
    <dbReference type="NCBI Taxonomy" id="2585773"/>
    <lineage>
        <taxon>Bacteria</taxon>
        <taxon>Pseudomonadati</taxon>
        <taxon>Bacteroidota</taxon>
        <taxon>Cytophagia</taxon>
        <taxon>Cytophagales</taxon>
        <taxon>Cytophagaceae</taxon>
        <taxon>Spirosoma</taxon>
    </lineage>
</organism>
<dbReference type="SUPFAM" id="SSF52172">
    <property type="entry name" value="CheY-like"/>
    <property type="match status" value="1"/>
</dbReference>
<evidence type="ECO:0000256" key="1">
    <source>
        <dbReference type="PROSITE-ProRule" id="PRU00169"/>
    </source>
</evidence>
<evidence type="ECO:0000313" key="3">
    <source>
        <dbReference type="EMBL" id="MBC3793397.1"/>
    </source>
</evidence>
<proteinExistence type="predicted"/>
<dbReference type="Gene3D" id="3.40.50.2300">
    <property type="match status" value="1"/>
</dbReference>
<dbReference type="InterPro" id="IPR001789">
    <property type="entry name" value="Sig_transdc_resp-reg_receiver"/>
</dbReference>
<reference evidence="3 4" key="1">
    <citation type="submission" date="2019-06" db="EMBL/GenBank/DDBJ databases">
        <title>Spirosoma utsteinense sp. nov. isolated from Antarctic ice-free soils.</title>
        <authorList>
            <person name="Tahon G."/>
        </authorList>
    </citation>
    <scope>NUCLEOTIDE SEQUENCE [LARGE SCALE GENOMIC DNA]</scope>
    <source>
        <strain evidence="3 4">LMG 31447</strain>
    </source>
</reference>
<name>A0ABR6WA50_9BACT</name>
<dbReference type="PROSITE" id="PS50110">
    <property type="entry name" value="RESPONSE_REGULATORY"/>
    <property type="match status" value="1"/>
</dbReference>
<feature type="domain" description="Response regulatory" evidence="2">
    <location>
        <begin position="7"/>
        <end position="126"/>
    </location>
</feature>
<comment type="caution">
    <text evidence="1">Lacks conserved residue(s) required for the propagation of feature annotation.</text>
</comment>
<gene>
    <name evidence="3" type="ORF">FH603_3915</name>
</gene>
<sequence>MNLKPYLIYVVDDDEDTQLRLWRAFSMTQPDCLLYEFTTGEELLEHLTNTEDRPHLILVNSLTSTTYRGTMPQLLAEARRRSTPVVMLGVARPGTNVNWSYQLGATHCMRLPGTHREAVQAVARLRPVWTRPGLSDVSRIAYT</sequence>
<evidence type="ECO:0000313" key="4">
    <source>
        <dbReference type="Proteomes" id="UP000700732"/>
    </source>
</evidence>
<dbReference type="EMBL" id="VFIA01000026">
    <property type="protein sequence ID" value="MBC3793397.1"/>
    <property type="molecule type" value="Genomic_DNA"/>
</dbReference>